<dbReference type="InterPro" id="IPR016024">
    <property type="entry name" value="ARM-type_fold"/>
</dbReference>
<dbReference type="InterPro" id="IPR036322">
    <property type="entry name" value="WD40_repeat_dom_sf"/>
</dbReference>
<evidence type="ECO:0000313" key="5">
    <source>
        <dbReference type="EMBL" id="KAG5539613.1"/>
    </source>
</evidence>
<organism evidence="5 6">
    <name type="scientific">Rhododendron griersonianum</name>
    <dbReference type="NCBI Taxonomy" id="479676"/>
    <lineage>
        <taxon>Eukaryota</taxon>
        <taxon>Viridiplantae</taxon>
        <taxon>Streptophyta</taxon>
        <taxon>Embryophyta</taxon>
        <taxon>Tracheophyta</taxon>
        <taxon>Spermatophyta</taxon>
        <taxon>Magnoliopsida</taxon>
        <taxon>eudicotyledons</taxon>
        <taxon>Gunneridae</taxon>
        <taxon>Pentapetalae</taxon>
        <taxon>asterids</taxon>
        <taxon>Ericales</taxon>
        <taxon>Ericaceae</taxon>
        <taxon>Ericoideae</taxon>
        <taxon>Rhodoreae</taxon>
        <taxon>Rhododendron</taxon>
    </lineage>
</organism>
<keyword evidence="2" id="KW-0677">Repeat</keyword>
<name>A0AAV6JHJ9_9ERIC</name>
<accession>A0AAV6JHJ9</accession>
<evidence type="ECO:0000256" key="1">
    <source>
        <dbReference type="ARBA" id="ARBA00022574"/>
    </source>
</evidence>
<dbReference type="SUPFAM" id="SSF48371">
    <property type="entry name" value="ARM repeat"/>
    <property type="match status" value="1"/>
</dbReference>
<sequence>MKCRSVACVWSSSPPPHRVTAAASLSQPPTLYTGGSDGSIVWWNISPTDANQEIKPVAMLCGHAAPIADLGICFPTVNSGDGQIGYLSDVLVNSDSAVSGALISACTDGVLCVWSRDSGHCRRRRKMPPWVGSPSVVRALPKNPRYVCVAACFVDSVHLFDHQSLESSEGGEAAMDRDPQNREPSKCTVAIVDSYTLTVVQTIFHGNLQIGPLRFMAIVPPVEGTEKQSVLLGDTYGKLQRVSMLKEPNSDSEKGTVLHKNSYNFEMTDWAEDSSEGLQVLAFDTSGQVLAHVYRTFCIFRLAVSGCTIGEISFVNNLLCFEEGSAQLHVIGGVFLASNARKVVGTRDRIEENFAVWNNRGFAVVYRITYSDSIFSFELLSVLPDVDHPIDDKLSICFVQLGSYLIRIESICFHVEEPLLWKPYVTTWSLPQQCDKSSNLRQECKMLAEGRFFVDWVASSTSPNETAGLHDTGIKLAGRDKVDSICATDGKYWFCKKERIISSSMVISESYYTPYAVVYGFHTGEIEVVRFNIFVEGFESDNRSHGHETDSNVSKQSFSGHTGAVLCLAAHRMVGRAKGWRFNRVLVSGSMDCTIRIWDLDSGKLITVMHHHVAPVCQIILPPPQTDRPWNDCFLSVGEDSCVALVSLETLRVERMFPGHPYRPAKVTWDGRRGYLACLCQNHSGASDALDVLYIWDVKTGARERVLRGTASHSMFDHFSEGVNTISTSSGVLHGNTSASSLLLPLVEDGKLSRAHSKKLGKGASSSNTLPSITSTSDPNASLTHSRKGNSTKLFSVPVSILQSNKHPINCSCPFPGIAGLSFDLALLMSLCQKHEILKGSGENQGIMHMNEHAAEMPKNTVTIRDESGLQRTSTNSAVNDDWVQSLELCLLQFSLSFLHLWDVDIELDKLLMTEMKVKRPENFLLASGLQGDRGSLTLTFPGSRATLELWKSSSEFSAMRSLTMVSLAQHMISWSHSCSASSSALAAFYTRNFLEKTPDVKPPLLQLLVSFWQDKSEHVRMAARSLFHCAASRAIPLPLCCPKANGHESHLSSPNGTVAKKYEIPSSETSSGIWLKSDTLLEMQGLSQAEDSEILAWLESYEVQDWISCVGGTSQDAMTSHIIVAAALAIWYPSLVKPSLAMLVVHPLMKLVMALNDKYSSTAAELLAEGMESTWKACIASEIPRLIGEIFFQIEFVSGPPADSSSQNPAIPLNIRETLVEILLPSLAMADILGFLNVIESQIWSTASDSPVHVVSLMTLIRVMRSSPRNLAQFLDKVVNFIVQTMDLSNSVMRKTCLQSSIAALKEVVRVFPMVALNDTSTRLAVGDAIGEINNASIRGLLAFSEHGLMIRWWSLGSGWWEKLSRNLVPVQCTKLIFVPPWEGFSPNSTRSSIMATIMGDDRHANAKENAGSSSDVDRLKLLLHNLDLSYRLEWVGERKVLLVRHGHELGTFQL</sequence>
<evidence type="ECO:0000256" key="4">
    <source>
        <dbReference type="SAM" id="MobiDB-lite"/>
    </source>
</evidence>
<dbReference type="PANTHER" id="PTHR44099:SF4">
    <property type="entry name" value="RABCONNECTIN-3B, ISOFORM A"/>
    <property type="match status" value="1"/>
</dbReference>
<dbReference type="Proteomes" id="UP000823749">
    <property type="component" value="Chromosome 7"/>
</dbReference>
<keyword evidence="1 3" id="KW-0853">WD repeat</keyword>
<protein>
    <recommendedName>
        <fullName evidence="7">Transducin/WD40 repeat-like superfamily protein</fullName>
    </recommendedName>
</protein>
<reference evidence="5" key="1">
    <citation type="submission" date="2020-08" db="EMBL/GenBank/DDBJ databases">
        <title>Plant Genome Project.</title>
        <authorList>
            <person name="Zhang R.-G."/>
        </authorList>
    </citation>
    <scope>NUCLEOTIDE SEQUENCE</scope>
    <source>
        <strain evidence="5">WSP0</strain>
        <tissue evidence="5">Leaf</tissue>
    </source>
</reference>
<dbReference type="InterPro" id="IPR015943">
    <property type="entry name" value="WD40/YVTN_repeat-like_dom_sf"/>
</dbReference>
<dbReference type="SUPFAM" id="SSF50978">
    <property type="entry name" value="WD40 repeat-like"/>
    <property type="match status" value="1"/>
</dbReference>
<dbReference type="PROSITE" id="PS00678">
    <property type="entry name" value="WD_REPEATS_1"/>
    <property type="match status" value="1"/>
</dbReference>
<evidence type="ECO:0000256" key="3">
    <source>
        <dbReference type="PROSITE-ProRule" id="PRU00221"/>
    </source>
</evidence>
<feature type="compositionally biased region" description="Polar residues" evidence="4">
    <location>
        <begin position="764"/>
        <end position="784"/>
    </location>
</feature>
<dbReference type="InterPro" id="IPR011044">
    <property type="entry name" value="Quino_amine_DH_bsu"/>
</dbReference>
<feature type="region of interest" description="Disordered" evidence="4">
    <location>
        <begin position="755"/>
        <end position="789"/>
    </location>
</feature>
<dbReference type="Pfam" id="PF00400">
    <property type="entry name" value="WD40"/>
    <property type="match status" value="1"/>
</dbReference>
<evidence type="ECO:0000313" key="6">
    <source>
        <dbReference type="Proteomes" id="UP000823749"/>
    </source>
</evidence>
<evidence type="ECO:0000256" key="2">
    <source>
        <dbReference type="ARBA" id="ARBA00022737"/>
    </source>
</evidence>
<dbReference type="InterPro" id="IPR001680">
    <property type="entry name" value="WD40_rpt"/>
</dbReference>
<dbReference type="GO" id="GO:0005737">
    <property type="term" value="C:cytoplasm"/>
    <property type="evidence" value="ECO:0007669"/>
    <property type="project" value="TreeGrafter"/>
</dbReference>
<dbReference type="EMBL" id="JACTNZ010000007">
    <property type="protein sequence ID" value="KAG5539613.1"/>
    <property type="molecule type" value="Genomic_DNA"/>
</dbReference>
<gene>
    <name evidence="5" type="ORF">RHGRI_019973</name>
</gene>
<evidence type="ECO:0008006" key="7">
    <source>
        <dbReference type="Google" id="ProtNLM"/>
    </source>
</evidence>
<dbReference type="PROSITE" id="PS50082">
    <property type="entry name" value="WD_REPEATS_2"/>
    <property type="match status" value="1"/>
</dbReference>
<dbReference type="PANTHER" id="PTHR44099">
    <property type="entry name" value="RABCONNECTIN-3B, ISOFORM A"/>
    <property type="match status" value="1"/>
</dbReference>
<keyword evidence="6" id="KW-1185">Reference proteome</keyword>
<dbReference type="InterPro" id="IPR049916">
    <property type="entry name" value="WDR72-like"/>
</dbReference>
<dbReference type="SUPFAM" id="SSF50969">
    <property type="entry name" value="YVTN repeat-like/Quinoprotein amine dehydrogenase"/>
    <property type="match status" value="1"/>
</dbReference>
<feature type="repeat" description="WD" evidence="3">
    <location>
        <begin position="558"/>
        <end position="608"/>
    </location>
</feature>
<dbReference type="SMART" id="SM00320">
    <property type="entry name" value="WD40"/>
    <property type="match status" value="5"/>
</dbReference>
<dbReference type="Gene3D" id="2.130.10.10">
    <property type="entry name" value="YVTN repeat-like/Quinoprotein amine dehydrogenase"/>
    <property type="match status" value="2"/>
</dbReference>
<comment type="caution">
    <text evidence="5">The sequence shown here is derived from an EMBL/GenBank/DDBJ whole genome shotgun (WGS) entry which is preliminary data.</text>
</comment>
<proteinExistence type="predicted"/>
<dbReference type="InterPro" id="IPR019775">
    <property type="entry name" value="WD40_repeat_CS"/>
</dbReference>